<dbReference type="AlphaFoldDB" id="A0A139IG63"/>
<organism evidence="1 2">
    <name type="scientific">Pseudocercospora musae</name>
    <dbReference type="NCBI Taxonomy" id="113226"/>
    <lineage>
        <taxon>Eukaryota</taxon>
        <taxon>Fungi</taxon>
        <taxon>Dikarya</taxon>
        <taxon>Ascomycota</taxon>
        <taxon>Pezizomycotina</taxon>
        <taxon>Dothideomycetes</taxon>
        <taxon>Dothideomycetidae</taxon>
        <taxon>Mycosphaerellales</taxon>
        <taxon>Mycosphaerellaceae</taxon>
        <taxon>Pseudocercospora</taxon>
    </lineage>
</organism>
<accession>A0A139IG63</accession>
<dbReference type="Proteomes" id="UP000073492">
    <property type="component" value="Unassembled WGS sequence"/>
</dbReference>
<evidence type="ECO:0000313" key="2">
    <source>
        <dbReference type="Proteomes" id="UP000073492"/>
    </source>
</evidence>
<evidence type="ECO:0000313" key="1">
    <source>
        <dbReference type="EMBL" id="KXT13645.1"/>
    </source>
</evidence>
<dbReference type="OrthoDB" id="407832at2759"/>
<protein>
    <submittedName>
        <fullName evidence="1">Uncharacterized protein</fullName>
    </submittedName>
</protein>
<dbReference type="EMBL" id="LFZO01000108">
    <property type="protein sequence ID" value="KXT13645.1"/>
    <property type="molecule type" value="Genomic_DNA"/>
</dbReference>
<gene>
    <name evidence="1" type="ORF">AC579_4985</name>
</gene>
<reference evidence="1 2" key="1">
    <citation type="submission" date="2015-07" db="EMBL/GenBank/DDBJ databases">
        <title>Comparative genomics of the Sigatoka disease complex on banana suggests a link between parallel evolutionary changes in Pseudocercospora fijiensis and Pseudocercospora eumusae and increased virulence on the banana host.</title>
        <authorList>
            <person name="Chang T.-C."/>
            <person name="Salvucci A."/>
            <person name="Crous P.W."/>
            <person name="Stergiopoulos I."/>
        </authorList>
    </citation>
    <scope>NUCLEOTIDE SEQUENCE [LARGE SCALE GENOMIC DNA]</scope>
    <source>
        <strain evidence="1 2">CBS 116634</strain>
    </source>
</reference>
<proteinExistence type="predicted"/>
<comment type="caution">
    <text evidence="1">The sequence shown here is derived from an EMBL/GenBank/DDBJ whole genome shotgun (WGS) entry which is preliminary data.</text>
</comment>
<keyword evidence="2" id="KW-1185">Reference proteome</keyword>
<sequence>MTVTMAGDKFSERFEQEALIDVLEERDRMHAWPTGMANADFAAYMHLSTR</sequence>
<name>A0A139IG63_9PEZI</name>